<dbReference type="EMBL" id="QEIN01000104">
    <property type="protein sequence ID" value="RCV57929.1"/>
    <property type="molecule type" value="Genomic_DNA"/>
</dbReference>
<evidence type="ECO:0000313" key="2">
    <source>
        <dbReference type="EMBL" id="RCV57929.1"/>
    </source>
</evidence>
<keyword evidence="3" id="KW-1185">Reference proteome</keyword>
<feature type="chain" id="PRO_5017084059" description="ABC transporter" evidence="1">
    <location>
        <begin position="31"/>
        <end position="394"/>
    </location>
</feature>
<comment type="caution">
    <text evidence="2">The sequence shown here is derived from an EMBL/GenBank/DDBJ whole genome shotgun (WGS) entry which is preliminary data.</text>
</comment>
<dbReference type="RefSeq" id="WP_114399211.1">
    <property type="nucleotide sequence ID" value="NZ_QEIM01000113.1"/>
</dbReference>
<organism evidence="2 3">
    <name type="scientific">Marinitenerispora sediminis</name>
    <dbReference type="NCBI Taxonomy" id="1931232"/>
    <lineage>
        <taxon>Bacteria</taxon>
        <taxon>Bacillati</taxon>
        <taxon>Actinomycetota</taxon>
        <taxon>Actinomycetes</taxon>
        <taxon>Streptosporangiales</taxon>
        <taxon>Nocardiopsidaceae</taxon>
        <taxon>Marinitenerispora</taxon>
    </lineage>
</organism>
<sequence>MMLRRRPWPAVAGATAVLLAAGCGTGGAEAPEEAAATPHGYVEGAEETAEPQWRLVMADTAAGTLHMLDPATEEVTGAGAAPGVAEAVTDGRFAFFGTGDAVTVLDTGTWTVDHGDHVHYYRAEARLVGEAEGSGTLQAVADPAVTALSSDDGVRIIDRPALEEGELSVTAVEGGGTALAYGQRLLVARANGTVDVLDRDGAPADQTVGERCPDPRGQAVTRRGAVIGCSDGALLVTEDDGTLTTERIPYPDQAGAGPVRSFQHRPGASVLAGPAGDEGIWVLDVGAREWTHVETGPAVATSAAGEDMPVLVLGADGTLRSYAPASGEQLAETELMDPPGDGGPAPAIRIDTTRAYVNDPLADAVHEIDYNDDLRLARTFDLGFSPDLMVETGW</sequence>
<dbReference type="OrthoDB" id="60524at2"/>
<keyword evidence="1" id="KW-0732">Signal</keyword>
<dbReference type="PROSITE" id="PS51257">
    <property type="entry name" value="PROKAR_LIPOPROTEIN"/>
    <property type="match status" value="1"/>
</dbReference>
<evidence type="ECO:0000313" key="3">
    <source>
        <dbReference type="Proteomes" id="UP000253318"/>
    </source>
</evidence>
<dbReference type="InterPro" id="IPR011047">
    <property type="entry name" value="Quinoprotein_ADH-like_sf"/>
</dbReference>
<dbReference type="AlphaFoldDB" id="A0A368T7S3"/>
<accession>A0A368T7S3</accession>
<dbReference type="Proteomes" id="UP000253318">
    <property type="component" value="Unassembled WGS sequence"/>
</dbReference>
<gene>
    <name evidence="2" type="ORF">DEF24_14425</name>
</gene>
<dbReference type="SUPFAM" id="SSF50998">
    <property type="entry name" value="Quinoprotein alcohol dehydrogenase-like"/>
    <property type="match status" value="1"/>
</dbReference>
<name>A0A368T7S3_9ACTN</name>
<evidence type="ECO:0008006" key="4">
    <source>
        <dbReference type="Google" id="ProtNLM"/>
    </source>
</evidence>
<proteinExistence type="predicted"/>
<protein>
    <recommendedName>
        <fullName evidence="4">ABC transporter</fullName>
    </recommendedName>
</protein>
<feature type="signal peptide" evidence="1">
    <location>
        <begin position="1"/>
        <end position="30"/>
    </location>
</feature>
<reference evidence="2 3" key="1">
    <citation type="submission" date="2018-04" db="EMBL/GenBank/DDBJ databases">
        <title>Novel actinobacteria from marine sediment.</title>
        <authorList>
            <person name="Ng Z.Y."/>
            <person name="Tan G.Y.A."/>
        </authorList>
    </citation>
    <scope>NUCLEOTIDE SEQUENCE [LARGE SCALE GENOMIC DNA]</scope>
    <source>
        <strain evidence="2 3">TPS81</strain>
    </source>
</reference>
<evidence type="ECO:0000256" key="1">
    <source>
        <dbReference type="SAM" id="SignalP"/>
    </source>
</evidence>